<dbReference type="OMA" id="AWNGQLC"/>
<dbReference type="Gene3D" id="2.130.10.10">
    <property type="entry name" value="YVTN repeat-like/Quinoprotein amine dehydrogenase"/>
    <property type="match status" value="1"/>
</dbReference>
<sequence>MKNLSLLIFIFLIALTPAVSAWNGQLCSDVKYQKSIEAIIAENSTVYASCSYRMVANSTGGLIGIYYLGTTGAFTKNGTKLWEIDSGFVTKLSLWNDKLLIGSMGGLLEVDKNGSYISRYLTRYKLYDFDLKGNYAYLASGDVFTGSEMKGSVVKVYLPNMSKVWSVNLTQMPGRIRVGNGIVYVGTGYPSGYVGKLKFGELIGISKDGKILWKVNLGEWVRDLEVWENNAVVGTGYNSTGNLLVINPKGKVLLNMSMFYVEDILINGNIAYISGLKKVTAVDLRNGKKLWETNFPYRIKVLKLYKGKLLAGGGKFVEKNGTIYSVGDLYVINPRNGKIINRISTGYVRSLATGDDMIFVGTGSNILMALNEDNVIPKKVCGPGFLLLLLLLGKKIKKL</sequence>
<dbReference type="InterPro" id="IPR015943">
    <property type="entry name" value="WD40/YVTN_repeat-like_dom_sf"/>
</dbReference>
<dbReference type="InterPro" id="IPR011047">
    <property type="entry name" value="Quinoprotein_ADH-like_sf"/>
</dbReference>
<dbReference type="SMART" id="SM00564">
    <property type="entry name" value="PQQ"/>
    <property type="match status" value="5"/>
</dbReference>
<evidence type="ECO:0000313" key="3">
    <source>
        <dbReference type="Proteomes" id="UP000617544"/>
    </source>
</evidence>
<organism evidence="2 3">
    <name type="scientific">Pyrococcus horikoshii</name>
    <dbReference type="NCBI Taxonomy" id="53953"/>
    <lineage>
        <taxon>Archaea</taxon>
        <taxon>Methanobacteriati</taxon>
        <taxon>Methanobacteriota</taxon>
        <taxon>Thermococci</taxon>
        <taxon>Thermococcales</taxon>
        <taxon>Thermococcaceae</taxon>
        <taxon>Pyrococcus</taxon>
    </lineage>
</organism>
<dbReference type="GeneID" id="1444213"/>
<dbReference type="EMBL" id="DUJN01000004">
    <property type="protein sequence ID" value="HII61089.1"/>
    <property type="molecule type" value="Genomic_DNA"/>
</dbReference>
<dbReference type="Proteomes" id="UP000617544">
    <property type="component" value="Unassembled WGS sequence"/>
</dbReference>
<comment type="caution">
    <text evidence="2">The sequence shown here is derived from an EMBL/GenBank/DDBJ whole genome shotgun (WGS) entry which is preliminary data.</text>
</comment>
<evidence type="ECO:0000259" key="1">
    <source>
        <dbReference type="Pfam" id="PF13360"/>
    </source>
</evidence>
<dbReference type="AlphaFoldDB" id="A0A832SZC7"/>
<dbReference type="Pfam" id="PF13360">
    <property type="entry name" value="PQQ_2"/>
    <property type="match status" value="1"/>
</dbReference>
<proteinExistence type="predicted"/>
<gene>
    <name evidence="2" type="ORF">HA331_04930</name>
</gene>
<accession>A0A832SZC7</accession>
<name>A0A832SZC7_PYRHR</name>
<dbReference type="SUPFAM" id="SSF50998">
    <property type="entry name" value="Quinoprotein alcohol dehydrogenase-like"/>
    <property type="match status" value="1"/>
</dbReference>
<dbReference type="InterPro" id="IPR018391">
    <property type="entry name" value="PQQ_b-propeller_rpt"/>
</dbReference>
<protein>
    <submittedName>
        <fullName evidence="2">PQQ-like beta-propeller repeat protein</fullName>
    </submittedName>
</protein>
<feature type="domain" description="Pyrrolo-quinoline quinone repeat" evidence="1">
    <location>
        <begin position="278"/>
        <end position="373"/>
    </location>
</feature>
<dbReference type="InterPro" id="IPR002372">
    <property type="entry name" value="PQQ_rpt_dom"/>
</dbReference>
<dbReference type="RefSeq" id="WP_010884426.1">
    <property type="nucleotide sequence ID" value="NZ_DUJN01000004.1"/>
</dbReference>
<evidence type="ECO:0000313" key="2">
    <source>
        <dbReference type="EMBL" id="HII61089.1"/>
    </source>
</evidence>
<reference evidence="2" key="1">
    <citation type="journal article" date="2020" name="bioRxiv">
        <title>A rank-normalized archaeal taxonomy based on genome phylogeny resolves widespread incomplete and uneven classifications.</title>
        <authorList>
            <person name="Rinke C."/>
            <person name="Chuvochina M."/>
            <person name="Mussig A.J."/>
            <person name="Chaumeil P.-A."/>
            <person name="Waite D.W."/>
            <person name="Whitman W.B."/>
            <person name="Parks D.H."/>
            <person name="Hugenholtz P."/>
        </authorList>
    </citation>
    <scope>NUCLEOTIDE SEQUENCE</scope>
    <source>
        <strain evidence="2">UBA8834</strain>
    </source>
</reference>